<protein>
    <submittedName>
        <fullName evidence="1">Uncharacterized protein</fullName>
    </submittedName>
</protein>
<evidence type="ECO:0000313" key="1">
    <source>
        <dbReference type="EMBL" id="KAG2379298.1"/>
    </source>
</evidence>
<accession>A0AA88GN22</accession>
<name>A0AA88GN22_NAELO</name>
<gene>
    <name evidence="1" type="ORF">C9374_007437</name>
</gene>
<sequence length="333" mass="38542">MQQNTLVHSQDLTNQLDALGDVGSNGILFENNEKEGIQQHKIHTEVPRKVSLFQEYIHHANLRGWYFVKIEGMRPGRSVLSTYELFSLESLPPLDFNNDYRLFLSKYELNGNHDESIEAAIESTEELPTLTFKDLQLDPSSVDLDVDFEKIPYSVLQLFQKENSKMLSKSLISPTGCYFQLSKAIGPLNLYSDSEVFLVPFFKDEYGVLTWYALFDRSLPDDQVGSFSKPVVVSGIPSCSDILNINLRDFDIVSLHVEEFVWRTFIEGFIWKELHKSHDKSVKELHNCHLRLYGIQCTIFQHRSKIVKESEQRQREQQLTNLDDTDIDIVTKR</sequence>
<dbReference type="RefSeq" id="XP_044546560.1">
    <property type="nucleotide sequence ID" value="XM_044697402.1"/>
</dbReference>
<comment type="caution">
    <text evidence="1">The sequence shown here is derived from an EMBL/GenBank/DDBJ whole genome shotgun (WGS) entry which is preliminary data.</text>
</comment>
<dbReference type="AlphaFoldDB" id="A0AA88GN22"/>
<evidence type="ECO:0000313" key="2">
    <source>
        <dbReference type="Proteomes" id="UP000816034"/>
    </source>
</evidence>
<organism evidence="1 2">
    <name type="scientific">Naegleria lovaniensis</name>
    <name type="common">Amoeba</name>
    <dbReference type="NCBI Taxonomy" id="51637"/>
    <lineage>
        <taxon>Eukaryota</taxon>
        <taxon>Discoba</taxon>
        <taxon>Heterolobosea</taxon>
        <taxon>Tetramitia</taxon>
        <taxon>Eutetramitia</taxon>
        <taxon>Vahlkampfiidae</taxon>
        <taxon>Naegleria</taxon>
    </lineage>
</organism>
<keyword evidence="2" id="KW-1185">Reference proteome</keyword>
<dbReference type="EMBL" id="PYSW02000029">
    <property type="protein sequence ID" value="KAG2379298.1"/>
    <property type="molecule type" value="Genomic_DNA"/>
</dbReference>
<proteinExistence type="predicted"/>
<dbReference type="GeneID" id="68099891"/>
<reference evidence="1 2" key="1">
    <citation type="journal article" date="2018" name="BMC Genomics">
        <title>The genome of Naegleria lovaniensis, the basis for a comparative approach to unravel pathogenicity factors of the human pathogenic amoeba N. fowleri.</title>
        <authorList>
            <person name="Liechti N."/>
            <person name="Schurch N."/>
            <person name="Bruggmann R."/>
            <person name="Wittwer M."/>
        </authorList>
    </citation>
    <scope>NUCLEOTIDE SEQUENCE [LARGE SCALE GENOMIC DNA]</scope>
    <source>
        <strain evidence="1 2">ATCC 30569</strain>
    </source>
</reference>
<dbReference type="Proteomes" id="UP000816034">
    <property type="component" value="Unassembled WGS sequence"/>
</dbReference>